<protein>
    <submittedName>
        <fullName evidence="1">Uncharacterized protein</fullName>
    </submittedName>
</protein>
<dbReference type="AlphaFoldDB" id="A0A1G7HF62"/>
<sequence length="432" mass="48708">MLIFGNYNPYTVSYPHKHTPAVATGIRTASQASANNTGAAGVARPAVKPQFNAVSEAPVMQPVVQQQPPLNNVAQLKLKINGRDTTRSNLRLVKLYILAEKNEAQFYKKLGIKKPKENKPFLYAKAVYSQLRIVHPSVLKMLSQLKTWALENKVTHTFASWEEAGAIAYRTAHEAQKALKIHPPSPPGTPLTDIQDDYITHLNGPGRTAEHMKPNARWNELKIHGQIGEYAHQQLLSSTGVQYRDANELLGYNMAGLDTISNSTYPFGQSKMHLGTTESPQEMVRTYTAHVGNASQYAQIFLTKLFADTNAGRAMRQKLIALNRVWNNDDIARLNRYGRKKEWLVSKGEESPLEPGIEDGEVVQTAPVQLIMNGMVFPVPSDVYDLIPADFQEWFEKLPYDLNWYRKVKSQMEYNFNKPPKTEEDKDPTYRG</sequence>
<reference evidence="1 2" key="1">
    <citation type="submission" date="2016-10" db="EMBL/GenBank/DDBJ databases">
        <authorList>
            <person name="de Groot N.N."/>
        </authorList>
    </citation>
    <scope>NUCLEOTIDE SEQUENCE [LARGE SCALE GENOMIC DNA]</scope>
    <source>
        <strain evidence="1 2">DSM 527</strain>
    </source>
</reference>
<evidence type="ECO:0000313" key="2">
    <source>
        <dbReference type="Proteomes" id="UP000199045"/>
    </source>
</evidence>
<dbReference type="EMBL" id="FNBN01000001">
    <property type="protein sequence ID" value="SDE98943.1"/>
    <property type="molecule type" value="Genomic_DNA"/>
</dbReference>
<gene>
    <name evidence="1" type="ORF">SAMN04488121_101439</name>
</gene>
<accession>A0A1G7HF62</accession>
<evidence type="ECO:0000313" key="1">
    <source>
        <dbReference type="EMBL" id="SDE98943.1"/>
    </source>
</evidence>
<dbReference type="Proteomes" id="UP000199045">
    <property type="component" value="Unassembled WGS sequence"/>
</dbReference>
<name>A0A1G7HF62_CHIFI</name>
<organism evidence="1 2">
    <name type="scientific">Chitinophaga filiformis</name>
    <name type="common">Myxococcus filiformis</name>
    <name type="synonym">Flexibacter filiformis</name>
    <dbReference type="NCBI Taxonomy" id="104663"/>
    <lineage>
        <taxon>Bacteria</taxon>
        <taxon>Pseudomonadati</taxon>
        <taxon>Bacteroidota</taxon>
        <taxon>Chitinophagia</taxon>
        <taxon>Chitinophagales</taxon>
        <taxon>Chitinophagaceae</taxon>
        <taxon>Chitinophaga</taxon>
    </lineage>
</organism>
<proteinExistence type="predicted"/>